<feature type="region of interest" description="Disordered" evidence="1">
    <location>
        <begin position="1"/>
        <end position="24"/>
    </location>
</feature>
<feature type="region of interest" description="Disordered" evidence="1">
    <location>
        <begin position="454"/>
        <end position="479"/>
    </location>
</feature>
<dbReference type="EMBL" id="JASPKY010000245">
    <property type="protein sequence ID" value="KAK9717214.1"/>
    <property type="molecule type" value="Genomic_DNA"/>
</dbReference>
<evidence type="ECO:0000313" key="2">
    <source>
        <dbReference type="EMBL" id="KAK9717214.1"/>
    </source>
</evidence>
<organism evidence="2 3">
    <name type="scientific">Popillia japonica</name>
    <name type="common">Japanese beetle</name>
    <dbReference type="NCBI Taxonomy" id="7064"/>
    <lineage>
        <taxon>Eukaryota</taxon>
        <taxon>Metazoa</taxon>
        <taxon>Ecdysozoa</taxon>
        <taxon>Arthropoda</taxon>
        <taxon>Hexapoda</taxon>
        <taxon>Insecta</taxon>
        <taxon>Pterygota</taxon>
        <taxon>Neoptera</taxon>
        <taxon>Endopterygota</taxon>
        <taxon>Coleoptera</taxon>
        <taxon>Polyphaga</taxon>
        <taxon>Scarabaeiformia</taxon>
        <taxon>Scarabaeidae</taxon>
        <taxon>Rutelinae</taxon>
        <taxon>Popillia</taxon>
    </lineage>
</organism>
<sequence length="656" mass="72457">MYRTSPKPDTPYAKTPLPDSPATKIKNMTLTNNQAIPNNKNNETLTARDFHNFSGTDDLSDEEIMKQIKNLQRLLKQRRKKKPAKRNLQQSTGTQVPKRMIVPHQKLQQTQTRHSAPPPLWFEQSATTLTKNVAAGDSQGPPPSGGRKTQSKSPANSSSKTPSKPPSRSPGGHTPRVRIAVPRDAGEETADDNLVALLGALQDLFSHVDKITAAINRLIPQAKHRHGRYTSRGGSVAIACPRVKTNWAKISTEIKRRGINFSKAQNIPDGIRIFPSTEADYRAITKFFSNDSIPYHTYQLPSEKLLNVVLRGIPVEVAVEEIFKDLRELGFTPELVVRMRRTRDKAPMPFVLVKVPRAQKSIYHLTEVPRAQKSIYHLTEVVSLEISVETLKAKSSIGQCFRCQKFEHAQSRCTAPRRYVACAEEHPPTECPRLKTEPATANCCSTCIGRAVPPSPNHSPSSLLGLPPRRRPNALGSKPNLPLQIVRVNTPLTTVVVSDSPSQRLFDLHWTGRSTQSKSLAKQSSRTPSKAPPKSPAGRTPKVRVAVPRDAGEETVDDNLFVLLGALLDLFPHVGKITTGLLQIKVKGFGPMNIFPVYAPPTWGFVVEVYSSLFVSDTPALPPTWGFVVEVYSSLFVSDTPALVAGDLNAKHRLWG</sequence>
<feature type="region of interest" description="Disordered" evidence="1">
    <location>
        <begin position="516"/>
        <end position="542"/>
    </location>
</feature>
<name>A0AAW1KGK4_POPJA</name>
<dbReference type="PANTHER" id="PTHR33273:SF2">
    <property type="entry name" value="ENDONUCLEASE_EXONUCLEASE_PHOSPHATASE DOMAIN-CONTAINING PROTEIN"/>
    <property type="match status" value="1"/>
</dbReference>
<evidence type="ECO:0000313" key="3">
    <source>
        <dbReference type="Proteomes" id="UP001458880"/>
    </source>
</evidence>
<evidence type="ECO:0000256" key="1">
    <source>
        <dbReference type="SAM" id="MobiDB-lite"/>
    </source>
</evidence>
<accession>A0AAW1KGK4</accession>
<feature type="region of interest" description="Disordered" evidence="1">
    <location>
        <begin position="133"/>
        <end position="177"/>
    </location>
</feature>
<feature type="compositionally biased region" description="Basic residues" evidence="1">
    <location>
        <begin position="76"/>
        <end position="85"/>
    </location>
</feature>
<proteinExistence type="predicted"/>
<keyword evidence="3" id="KW-1185">Reference proteome</keyword>
<feature type="compositionally biased region" description="Polar residues" evidence="1">
    <location>
        <begin position="516"/>
        <end position="528"/>
    </location>
</feature>
<feature type="compositionally biased region" description="Low complexity" evidence="1">
    <location>
        <begin position="458"/>
        <end position="467"/>
    </location>
</feature>
<comment type="caution">
    <text evidence="2">The sequence shown here is derived from an EMBL/GenBank/DDBJ whole genome shotgun (WGS) entry which is preliminary data.</text>
</comment>
<dbReference type="AlphaFoldDB" id="A0AAW1KGK4"/>
<dbReference type="PANTHER" id="PTHR33273">
    <property type="entry name" value="DOMAIN-CONTAINING PROTEIN, PUTATIVE-RELATED"/>
    <property type="match status" value="1"/>
</dbReference>
<feature type="region of interest" description="Disordered" evidence="1">
    <location>
        <begin position="76"/>
        <end position="119"/>
    </location>
</feature>
<reference evidence="2 3" key="1">
    <citation type="journal article" date="2024" name="BMC Genomics">
        <title>De novo assembly and annotation of Popillia japonica's genome with initial clues to its potential as an invasive pest.</title>
        <authorList>
            <person name="Cucini C."/>
            <person name="Boschi S."/>
            <person name="Funari R."/>
            <person name="Cardaioli E."/>
            <person name="Iannotti N."/>
            <person name="Marturano G."/>
            <person name="Paoli F."/>
            <person name="Bruttini M."/>
            <person name="Carapelli A."/>
            <person name="Frati F."/>
            <person name="Nardi F."/>
        </authorList>
    </citation>
    <scope>NUCLEOTIDE SEQUENCE [LARGE SCALE GENOMIC DNA]</scope>
    <source>
        <strain evidence="2">DMR45628</strain>
    </source>
</reference>
<evidence type="ECO:0008006" key="4">
    <source>
        <dbReference type="Google" id="ProtNLM"/>
    </source>
</evidence>
<dbReference type="Proteomes" id="UP001458880">
    <property type="component" value="Unassembled WGS sequence"/>
</dbReference>
<protein>
    <recommendedName>
        <fullName evidence="4">Gag-like protein</fullName>
    </recommendedName>
</protein>
<feature type="compositionally biased region" description="Low complexity" evidence="1">
    <location>
        <begin position="151"/>
        <end position="162"/>
    </location>
</feature>
<gene>
    <name evidence="2" type="ORF">QE152_g24274</name>
</gene>